<evidence type="ECO:0000313" key="2">
    <source>
        <dbReference type="Proteomes" id="UP001317613"/>
    </source>
</evidence>
<protein>
    <submittedName>
        <fullName evidence="1">Helix-turn-helix domain-containing protein</fullName>
    </submittedName>
</protein>
<name>A0AC59HUI6_ENTFL</name>
<evidence type="ECO:0000313" key="1">
    <source>
        <dbReference type="EMBL" id="BDQ63259.1"/>
    </source>
</evidence>
<organism evidence="1 2">
    <name type="scientific">Enterococcus faecalis</name>
    <name type="common">Streptococcus faecalis</name>
    <dbReference type="NCBI Taxonomy" id="1351"/>
    <lineage>
        <taxon>Bacteria</taxon>
        <taxon>Bacillati</taxon>
        <taxon>Bacillota</taxon>
        <taxon>Bacilli</taxon>
        <taxon>Lactobacillales</taxon>
        <taxon>Enterococcaceae</taxon>
        <taxon>Enterococcus</taxon>
    </lineage>
</organism>
<dbReference type="EMBL" id="AP026729">
    <property type="protein sequence ID" value="BDQ63259.1"/>
    <property type="molecule type" value="Genomic_DNA"/>
</dbReference>
<proteinExistence type="predicted"/>
<accession>A0AC59HUI6</accession>
<dbReference type="Proteomes" id="UP001317613">
    <property type="component" value="Chromosome"/>
</dbReference>
<reference evidence="1" key="1">
    <citation type="submission" date="2022-08" db="EMBL/GenBank/DDBJ databases">
        <title>Molecular epidemiological analysis of five strains of VanD-type vancomycin-resistant Enterococcus faecalis.</title>
        <authorList>
            <person name="Mimura K."/>
            <person name="Hashimoto Y."/>
            <person name="Tomita H."/>
        </authorList>
    </citation>
    <scope>NUCLEOTIDE SEQUENCE</scope>
    <source>
        <strain evidence="1">SVR2332</strain>
    </source>
</reference>
<sequence>MERAFKGIWIPKNVWLDKELSWTEKFLIVEIDSLDNDDGCFASNEYFSNFFGLSKDRVSKLISGLKEKGYIDVSYQYKPGTKSIERRVVKITEGYRRKQLEGIGENNYRGIGENAKDNNTLFNNTENNTKNKKNSVEQSSTMSELFEKVWKTYPKKTNKKKAKEQFLKKFKSEEDLDQFKKGYKDYLKYIKLNDWYHPQELFRWIRDDRYNDEYDLSIPTQQTTYSKPPVRQEKLPDWVNEQKQEEEKLSPEEQAELDRQIKEFMEGK</sequence>
<gene>
    <name evidence="1" type="ORF">EfsSVR2332_33370</name>
</gene>